<organism evidence="2 3">
    <name type="scientific">Gimesia algae</name>
    <dbReference type="NCBI Taxonomy" id="2527971"/>
    <lineage>
        <taxon>Bacteria</taxon>
        <taxon>Pseudomonadati</taxon>
        <taxon>Planctomycetota</taxon>
        <taxon>Planctomycetia</taxon>
        <taxon>Planctomycetales</taxon>
        <taxon>Planctomycetaceae</taxon>
        <taxon>Gimesia</taxon>
    </lineage>
</organism>
<name>A0A517V7D7_9PLAN</name>
<keyword evidence="3" id="KW-1185">Reference proteome</keyword>
<evidence type="ECO:0000313" key="2">
    <source>
        <dbReference type="EMBL" id="QDT88923.1"/>
    </source>
</evidence>
<dbReference type="EMBL" id="CP036343">
    <property type="protein sequence ID" value="QDT88923.1"/>
    <property type="molecule type" value="Genomic_DNA"/>
</dbReference>
<keyword evidence="1" id="KW-0732">Signal</keyword>
<feature type="chain" id="PRO_5021852249" evidence="1">
    <location>
        <begin position="24"/>
        <end position="156"/>
    </location>
</feature>
<dbReference type="OrthoDB" id="212860at2"/>
<dbReference type="RefSeq" id="WP_145224049.1">
    <property type="nucleotide sequence ID" value="NZ_CP036343.1"/>
</dbReference>
<sequence length="156" mass="16869" precursor="true">MNKIVCYTLGMIALTVSTSTAQAQGPVFNLGQGLLVGQTTALPPSVGPVPMPELAPQPYEHHVASQEIPVFDCVKYKRPRNIAPCSNPKLVLIVDPCAPKHSCCEPGCVAVEICAPTCACECVRCTKDGRRKIFDYGKYSVVVESRRGKVTVTYRS</sequence>
<feature type="signal peptide" evidence="1">
    <location>
        <begin position="1"/>
        <end position="23"/>
    </location>
</feature>
<dbReference type="AlphaFoldDB" id="A0A517V7D7"/>
<dbReference type="KEGG" id="gax:Pan161_05420"/>
<proteinExistence type="predicted"/>
<accession>A0A517V7D7</accession>
<protein>
    <submittedName>
        <fullName evidence="2">Uncharacterized protein</fullName>
    </submittedName>
</protein>
<evidence type="ECO:0000313" key="3">
    <source>
        <dbReference type="Proteomes" id="UP000316855"/>
    </source>
</evidence>
<evidence type="ECO:0000256" key="1">
    <source>
        <dbReference type="SAM" id="SignalP"/>
    </source>
</evidence>
<gene>
    <name evidence="2" type="ORF">Pan161_05420</name>
</gene>
<dbReference type="Proteomes" id="UP000316855">
    <property type="component" value="Chromosome"/>
</dbReference>
<reference evidence="2 3" key="1">
    <citation type="submission" date="2019-02" db="EMBL/GenBank/DDBJ databases">
        <title>Deep-cultivation of Planctomycetes and their phenomic and genomic characterization uncovers novel biology.</title>
        <authorList>
            <person name="Wiegand S."/>
            <person name="Jogler M."/>
            <person name="Boedeker C."/>
            <person name="Pinto D."/>
            <person name="Vollmers J."/>
            <person name="Rivas-Marin E."/>
            <person name="Kohn T."/>
            <person name="Peeters S.H."/>
            <person name="Heuer A."/>
            <person name="Rast P."/>
            <person name="Oberbeckmann S."/>
            <person name="Bunk B."/>
            <person name="Jeske O."/>
            <person name="Meyerdierks A."/>
            <person name="Storesund J.E."/>
            <person name="Kallscheuer N."/>
            <person name="Luecker S."/>
            <person name="Lage O.M."/>
            <person name="Pohl T."/>
            <person name="Merkel B.J."/>
            <person name="Hornburger P."/>
            <person name="Mueller R.-W."/>
            <person name="Bruemmer F."/>
            <person name="Labrenz M."/>
            <person name="Spormann A.M."/>
            <person name="Op den Camp H."/>
            <person name="Overmann J."/>
            <person name="Amann R."/>
            <person name="Jetten M.S.M."/>
            <person name="Mascher T."/>
            <person name="Medema M.H."/>
            <person name="Devos D.P."/>
            <person name="Kaster A.-K."/>
            <person name="Ovreas L."/>
            <person name="Rohde M."/>
            <person name="Galperin M.Y."/>
            <person name="Jogler C."/>
        </authorList>
    </citation>
    <scope>NUCLEOTIDE SEQUENCE [LARGE SCALE GENOMIC DNA]</scope>
    <source>
        <strain evidence="2 3">Pan161</strain>
    </source>
</reference>